<accession>A0ABQ6UCV8</accession>
<sequence length="285" mass="29309">MTNHRSDLPTENHAGFRRKGAGRRWLVASAAVWAVLLMAAAGFSARHDAPTVREQRDLAAADTVVDTALGAVLAAAHPWPVLEITSDLVSPGCRITPFRDGASLSRRLLLALPEHHTTDALTLLAQRLPAGYRASVAASPGAAPTLQADAGGFVSVRGIASAPDTITVTVDSGCRPPARLAPAPSVDERDRAVLAPVAAALGGSADQFSAVQVPCPGGGTARAVTATVAGVPVQQRWAPALRAISEGTVVLVDDAARFAYRTATGTVTVRRDSDRLAATAVTGCP</sequence>
<evidence type="ECO:0000256" key="1">
    <source>
        <dbReference type="SAM" id="Phobius"/>
    </source>
</evidence>
<dbReference type="RefSeq" id="WP_013476045.1">
    <property type="nucleotide sequence ID" value="NZ_CBDRJA010000010.1"/>
</dbReference>
<keyword evidence="1" id="KW-0812">Transmembrane</keyword>
<proteinExistence type="predicted"/>
<dbReference type="EMBL" id="WAAR01000115">
    <property type="protein sequence ID" value="KAB1108434.1"/>
    <property type="molecule type" value="Genomic_DNA"/>
</dbReference>
<evidence type="ECO:0000313" key="3">
    <source>
        <dbReference type="Proteomes" id="UP000471364"/>
    </source>
</evidence>
<dbReference type="Proteomes" id="UP000471364">
    <property type="component" value="Unassembled WGS sequence"/>
</dbReference>
<keyword evidence="1" id="KW-1133">Transmembrane helix</keyword>
<comment type="caution">
    <text evidence="2">The sequence shown here is derived from an EMBL/GenBank/DDBJ whole genome shotgun (WGS) entry which is preliminary data.</text>
</comment>
<protein>
    <recommendedName>
        <fullName evidence="4">DUF2993 domain-containing protein</fullName>
    </recommendedName>
</protein>
<keyword evidence="3" id="KW-1185">Reference proteome</keyword>
<reference evidence="2 3" key="1">
    <citation type="submission" date="2019-09" db="EMBL/GenBank/DDBJ databases">
        <title>High taxonomic diversity of Micromonospora strains isolated from Medicago sativa nodules in different geographical locations.</title>
        <authorList>
            <person name="Martinez-Hidalgo P."/>
            <person name="Flores-Felix J.D."/>
            <person name="Velazquez E."/>
            <person name="Brau L."/>
            <person name="Trujillo M.E."/>
            <person name="Martinez-Molina E."/>
        </authorList>
    </citation>
    <scope>NUCLEOTIDE SEQUENCE [LARGE SCALE GENOMIC DNA]</scope>
    <source>
        <strain evidence="2 3">ALFB5</strain>
    </source>
</reference>
<feature type="transmembrane region" description="Helical" evidence="1">
    <location>
        <begin position="25"/>
        <end position="45"/>
    </location>
</feature>
<gene>
    <name evidence="2" type="ORF">F6X54_22490</name>
</gene>
<evidence type="ECO:0008006" key="4">
    <source>
        <dbReference type="Google" id="ProtNLM"/>
    </source>
</evidence>
<evidence type="ECO:0000313" key="2">
    <source>
        <dbReference type="EMBL" id="KAB1108434.1"/>
    </source>
</evidence>
<keyword evidence="1" id="KW-0472">Membrane</keyword>
<organism evidence="2 3">
    <name type="scientific">Micromonospora aurantiaca</name>
    <name type="common">nom. illeg.</name>
    <dbReference type="NCBI Taxonomy" id="47850"/>
    <lineage>
        <taxon>Bacteria</taxon>
        <taxon>Bacillati</taxon>
        <taxon>Actinomycetota</taxon>
        <taxon>Actinomycetes</taxon>
        <taxon>Micromonosporales</taxon>
        <taxon>Micromonosporaceae</taxon>
        <taxon>Micromonospora</taxon>
    </lineage>
</organism>
<name>A0ABQ6UCV8_9ACTN</name>